<feature type="domain" description="Predicted membrane protein YciQ-like C-terminal" evidence="3">
    <location>
        <begin position="279"/>
        <end position="537"/>
    </location>
</feature>
<reference evidence="4 5" key="1">
    <citation type="journal article" date="2017" name="BMC Genomics">
        <title>Genomic analysis of methanogenic archaea reveals a shift towards energy conservation.</title>
        <authorList>
            <person name="Gilmore S.P."/>
            <person name="Henske J.K."/>
            <person name="Sexton J.A."/>
            <person name="Solomon K.V."/>
            <person name="Seppala S."/>
            <person name="Yoo J.I."/>
            <person name="Huyett L.M."/>
            <person name="Pressman A."/>
            <person name="Cogan J.Z."/>
            <person name="Kivenson V."/>
            <person name="Peng X."/>
            <person name="Tan Y."/>
            <person name="Valentine D.L."/>
            <person name="O'Malley M.A."/>
        </authorList>
    </citation>
    <scope>NUCLEOTIDE SEQUENCE [LARGE SCALE GENOMIC DNA]</scope>
    <source>
        <strain evidence="4 5">M.o.H.</strain>
    </source>
</reference>
<name>A0A2A2H5Q4_METBR</name>
<feature type="transmembrane region" description="Helical" evidence="1">
    <location>
        <begin position="247"/>
        <end position="267"/>
    </location>
</feature>
<evidence type="ECO:0000313" key="4">
    <source>
        <dbReference type="EMBL" id="PAV04791.1"/>
    </source>
</evidence>
<protein>
    <recommendedName>
        <fullName evidence="6">DUF2207 domain-containing protein</fullName>
    </recommendedName>
</protein>
<keyword evidence="1" id="KW-0812">Transmembrane</keyword>
<proteinExistence type="predicted"/>
<sequence>MDKKHFISFTLLFLLTVSVFSTAAFAKDYSIPSMDMDLFPQSDGTLHVKEVIHYSFTGTYNGIYRDIPISGNQQLKNIKVSAQGAYVEPTVSYSGGMERIKIYLYSNSQKTTPITDKDVTVTIEYDFLHGIKFYNDMAELQYKLVGTQWDKDIGAVNANIHLKSSNGVQYWLNPPYLAENSSWSGNTLNVVGKTVPSGDFFELRMVIPKSQFAANPTNGVIINQDGLSQIEKIQNDYQNELNFKSTLYAVLAVIFLLACFIPLLIYFRYGREPKINYQAEYERDVPTDDLPAVVNAISGKGLGKKVGEPDMDGFRATIMDLIDRKYLLIEDVPKTLDKDKDKSISIRVNENKNLDELTNFEYDVITILKKFEDDGVINLDNLKNDLKDREMAQSFKESYGIWESDLKSEFLNDGIMDQIFLKKGDTYLKIFGVIGLVAAAATFFFTISDPLPASGYALFASFVLGIVAIISLIMPQKVAGQWTTHGEEFDAKWHNFKKYIQDFSLIKEYPPESVKVWNKYLVYATALGVADQVRKTMEMSLPNDQLAQSDIFLFHYYGGYWLLSSSLDTGMNTAAAASSGGNDFGGVGGVGGGFGGGGGGAF</sequence>
<organism evidence="4 5">
    <name type="scientific">Methanobacterium bryantii</name>
    <dbReference type="NCBI Taxonomy" id="2161"/>
    <lineage>
        <taxon>Archaea</taxon>
        <taxon>Methanobacteriati</taxon>
        <taxon>Methanobacteriota</taxon>
        <taxon>Methanomada group</taxon>
        <taxon>Methanobacteria</taxon>
        <taxon>Methanobacteriales</taxon>
        <taxon>Methanobacteriaceae</taxon>
        <taxon>Methanobacterium</taxon>
    </lineage>
</organism>
<feature type="domain" description="DUF2207" evidence="2">
    <location>
        <begin position="30"/>
        <end position="206"/>
    </location>
</feature>
<dbReference type="Pfam" id="PF09972">
    <property type="entry name" value="DUF2207"/>
    <property type="match status" value="1"/>
</dbReference>
<dbReference type="Pfam" id="PF20990">
    <property type="entry name" value="DUF2207_C"/>
    <property type="match status" value="1"/>
</dbReference>
<accession>A0A2A2H5Q4</accession>
<comment type="caution">
    <text evidence="4">The sequence shown here is derived from an EMBL/GenBank/DDBJ whole genome shotgun (WGS) entry which is preliminary data.</text>
</comment>
<evidence type="ECO:0008006" key="6">
    <source>
        <dbReference type="Google" id="ProtNLM"/>
    </source>
</evidence>
<dbReference type="InterPro" id="IPR048389">
    <property type="entry name" value="YciQ-like_C"/>
</dbReference>
<keyword evidence="1" id="KW-0472">Membrane</keyword>
<dbReference type="EMBL" id="LMVM01000012">
    <property type="protein sequence ID" value="PAV04791.1"/>
    <property type="molecule type" value="Genomic_DNA"/>
</dbReference>
<feature type="transmembrane region" description="Helical" evidence="1">
    <location>
        <begin position="426"/>
        <end position="447"/>
    </location>
</feature>
<dbReference type="RefSeq" id="WP_069582264.1">
    <property type="nucleotide sequence ID" value="NZ_LMVM01000012.1"/>
</dbReference>
<keyword evidence="1" id="KW-1133">Transmembrane helix</keyword>
<dbReference type="AlphaFoldDB" id="A0A2A2H5Q4"/>
<evidence type="ECO:0000259" key="3">
    <source>
        <dbReference type="Pfam" id="PF20990"/>
    </source>
</evidence>
<evidence type="ECO:0000256" key="1">
    <source>
        <dbReference type="SAM" id="Phobius"/>
    </source>
</evidence>
<dbReference type="OrthoDB" id="137138at2157"/>
<dbReference type="Proteomes" id="UP000217784">
    <property type="component" value="Unassembled WGS sequence"/>
</dbReference>
<gene>
    <name evidence="4" type="ORF">ASJ80_10790</name>
</gene>
<feature type="transmembrane region" description="Helical" evidence="1">
    <location>
        <begin position="453"/>
        <end position="474"/>
    </location>
</feature>
<dbReference type="InterPro" id="IPR018702">
    <property type="entry name" value="DUF2207"/>
</dbReference>
<evidence type="ECO:0000259" key="2">
    <source>
        <dbReference type="Pfam" id="PF09972"/>
    </source>
</evidence>
<evidence type="ECO:0000313" key="5">
    <source>
        <dbReference type="Proteomes" id="UP000217784"/>
    </source>
</evidence>
<keyword evidence="5" id="KW-1185">Reference proteome</keyword>